<keyword evidence="2 4" id="KW-1133">Transmembrane helix</keyword>
<proteinExistence type="predicted"/>
<dbReference type="Gene3D" id="1.20.1250.20">
    <property type="entry name" value="MFS general substrate transporter like domains"/>
    <property type="match status" value="1"/>
</dbReference>
<keyword evidence="1 4" id="KW-0812">Transmembrane</keyword>
<dbReference type="GO" id="GO:0022857">
    <property type="term" value="F:transmembrane transporter activity"/>
    <property type="evidence" value="ECO:0007669"/>
    <property type="project" value="InterPro"/>
</dbReference>
<dbReference type="SUPFAM" id="SSF103473">
    <property type="entry name" value="MFS general substrate transporter"/>
    <property type="match status" value="1"/>
</dbReference>
<dbReference type="InterPro" id="IPR053160">
    <property type="entry name" value="MFS_DHA3_Transporter"/>
</dbReference>
<dbReference type="InterPro" id="IPR011701">
    <property type="entry name" value="MFS"/>
</dbReference>
<keyword evidence="3 4" id="KW-0472">Membrane</keyword>
<reference evidence="5 6" key="1">
    <citation type="submission" date="2017-10" db="EMBL/GenBank/DDBJ databases">
        <title>The draft genome sequence of Lewinella nigricans NBRC 102662.</title>
        <authorList>
            <person name="Wang K."/>
        </authorList>
    </citation>
    <scope>NUCLEOTIDE SEQUENCE [LARGE SCALE GENOMIC DNA]</scope>
    <source>
        <strain evidence="5 6">NBRC 102662</strain>
    </source>
</reference>
<feature type="transmembrane region" description="Helical" evidence="4">
    <location>
        <begin position="273"/>
        <end position="291"/>
    </location>
</feature>
<evidence type="ECO:0000256" key="2">
    <source>
        <dbReference type="ARBA" id="ARBA00022989"/>
    </source>
</evidence>
<evidence type="ECO:0008006" key="7">
    <source>
        <dbReference type="Google" id="ProtNLM"/>
    </source>
</evidence>
<feature type="transmembrane region" description="Helical" evidence="4">
    <location>
        <begin position="67"/>
        <end position="86"/>
    </location>
</feature>
<feature type="transmembrane region" description="Helical" evidence="4">
    <location>
        <begin position="202"/>
        <end position="222"/>
    </location>
</feature>
<dbReference type="Pfam" id="PF07690">
    <property type="entry name" value="MFS_1"/>
    <property type="match status" value="1"/>
</dbReference>
<feature type="transmembrane region" description="Helical" evidence="4">
    <location>
        <begin position="327"/>
        <end position="351"/>
    </location>
</feature>
<dbReference type="PANTHER" id="PTHR23530:SF1">
    <property type="entry name" value="PERMEASE, MAJOR FACILITATOR SUPERFAMILY-RELATED"/>
    <property type="match status" value="1"/>
</dbReference>
<protein>
    <recommendedName>
        <fullName evidence="7">MFS transporter</fullName>
    </recommendedName>
</protein>
<dbReference type="InterPro" id="IPR036259">
    <property type="entry name" value="MFS_trans_sf"/>
</dbReference>
<evidence type="ECO:0000256" key="3">
    <source>
        <dbReference type="ARBA" id="ARBA00023136"/>
    </source>
</evidence>
<sequence>MNKLLIKLYAYKFFEDFVLIYPLYAVMFTDHGMAPWQVGTLLTAWSVTAFLLEIPSGVWADKYSRKHLLFFGQTVRALGYLCWAVFPGFWGFLIGFVGWGIESATSSGTFQALVFDELKHLGRETEFTRVIGRCRSISFIAILIASVLASPAVWLGYTTIIILSAAAVFIAGVIILSLPVARRAESTRETDYFAILRTGIREVRNSASLWPLLLFLALATALPGALDEYWTIFADRAGLPNYGLGLFIGLLSGAEAAGSFWAHRLEHFSNRSFYLVFILNGLVLAVAAWWFEVPALILLVVFSLTFTMVQIVFEGRLQHAIASDSRATVSSVSGFITEIGALAVFFSFGWLAQFGTYRMGFFIFGGIITVVGLVYWVGSLQRK</sequence>
<feature type="transmembrane region" description="Helical" evidence="4">
    <location>
        <begin position="357"/>
        <end position="377"/>
    </location>
</feature>
<comment type="caution">
    <text evidence="5">The sequence shown here is derived from an EMBL/GenBank/DDBJ whole genome shotgun (WGS) entry which is preliminary data.</text>
</comment>
<evidence type="ECO:0000256" key="4">
    <source>
        <dbReference type="SAM" id="Phobius"/>
    </source>
</evidence>
<feature type="transmembrane region" description="Helical" evidence="4">
    <location>
        <begin position="160"/>
        <end position="181"/>
    </location>
</feature>
<evidence type="ECO:0000256" key="1">
    <source>
        <dbReference type="ARBA" id="ARBA00022692"/>
    </source>
</evidence>
<evidence type="ECO:0000313" key="6">
    <source>
        <dbReference type="Proteomes" id="UP000223913"/>
    </source>
</evidence>
<feature type="transmembrane region" description="Helical" evidence="4">
    <location>
        <begin position="34"/>
        <end position="55"/>
    </location>
</feature>
<feature type="transmembrane region" description="Helical" evidence="4">
    <location>
        <begin position="242"/>
        <end position="261"/>
    </location>
</feature>
<name>A0A2D0N1D1_FLAN2</name>
<feature type="transmembrane region" description="Helical" evidence="4">
    <location>
        <begin position="297"/>
        <end position="315"/>
    </location>
</feature>
<feature type="transmembrane region" description="Helical" evidence="4">
    <location>
        <begin position="136"/>
        <end position="154"/>
    </location>
</feature>
<accession>A0A2D0N1D1</accession>
<dbReference type="OrthoDB" id="9816124at2"/>
<dbReference type="PANTHER" id="PTHR23530">
    <property type="entry name" value="TRANSPORT PROTEIN-RELATED"/>
    <property type="match status" value="1"/>
</dbReference>
<dbReference type="EMBL" id="PDUD01000053">
    <property type="protein sequence ID" value="PHN01523.1"/>
    <property type="molecule type" value="Genomic_DNA"/>
</dbReference>
<evidence type="ECO:0000313" key="5">
    <source>
        <dbReference type="EMBL" id="PHN01523.1"/>
    </source>
</evidence>
<gene>
    <name evidence="5" type="ORF">CRP01_36605</name>
</gene>
<organism evidence="5 6">
    <name type="scientific">Flavilitoribacter nigricans (strain ATCC 23147 / DSM 23189 / NBRC 102662 / NCIMB 1420 / SS-2)</name>
    <name type="common">Lewinella nigricans</name>
    <dbReference type="NCBI Taxonomy" id="1122177"/>
    <lineage>
        <taxon>Bacteria</taxon>
        <taxon>Pseudomonadati</taxon>
        <taxon>Bacteroidota</taxon>
        <taxon>Saprospiria</taxon>
        <taxon>Saprospirales</taxon>
        <taxon>Lewinellaceae</taxon>
        <taxon>Flavilitoribacter</taxon>
    </lineage>
</organism>
<keyword evidence="6" id="KW-1185">Reference proteome</keyword>
<dbReference type="AlphaFoldDB" id="A0A2D0N1D1"/>
<dbReference type="Proteomes" id="UP000223913">
    <property type="component" value="Unassembled WGS sequence"/>
</dbReference>
<dbReference type="RefSeq" id="WP_099155057.1">
    <property type="nucleotide sequence ID" value="NZ_PDUD01000053.1"/>
</dbReference>